<keyword evidence="3" id="KW-1185">Reference proteome</keyword>
<accession>A0AAV6H6H8</accession>
<dbReference type="PROSITE" id="PS51257">
    <property type="entry name" value="PROKAR_LIPOPROTEIN"/>
    <property type="match status" value="1"/>
</dbReference>
<name>A0AAV6H6H8_9TELE</name>
<evidence type="ECO:0000313" key="2">
    <source>
        <dbReference type="EMBL" id="KAG5282918.1"/>
    </source>
</evidence>
<evidence type="ECO:0000313" key="3">
    <source>
        <dbReference type="Proteomes" id="UP000823561"/>
    </source>
</evidence>
<feature type="compositionally biased region" description="Low complexity" evidence="1">
    <location>
        <begin position="9"/>
        <end position="30"/>
    </location>
</feature>
<gene>
    <name evidence="2" type="ORF">AALO_G00036160</name>
</gene>
<dbReference type="EMBL" id="JADWDJ010000003">
    <property type="protein sequence ID" value="KAG5282918.1"/>
    <property type="molecule type" value="Genomic_DNA"/>
</dbReference>
<feature type="region of interest" description="Disordered" evidence="1">
    <location>
        <begin position="1"/>
        <end position="96"/>
    </location>
</feature>
<dbReference type="Proteomes" id="UP000823561">
    <property type="component" value="Chromosome 3"/>
</dbReference>
<dbReference type="AlphaFoldDB" id="A0AAV6H6H8"/>
<sequence>MYRSFRDASSTTSSGTVSSSSRAAPTTASSFGCSTDACSCPRSLSAAAGSDPGASLRLRGGDAVEGGHPGPSAGTSEEEEEEEERGAAHLVRSCCG</sequence>
<evidence type="ECO:0000256" key="1">
    <source>
        <dbReference type="SAM" id="MobiDB-lite"/>
    </source>
</evidence>
<reference evidence="2" key="1">
    <citation type="submission" date="2020-10" db="EMBL/GenBank/DDBJ databases">
        <title>Chromosome-scale genome assembly of the Allis shad, Alosa alosa.</title>
        <authorList>
            <person name="Margot Z."/>
            <person name="Christophe K."/>
            <person name="Cabau C."/>
            <person name="Louis A."/>
            <person name="Berthelot C."/>
            <person name="Parey E."/>
            <person name="Roest Crollius H."/>
            <person name="Montfort J."/>
            <person name="Robinson-Rechavi M."/>
            <person name="Bucao C."/>
            <person name="Bouchez O."/>
            <person name="Gislard M."/>
            <person name="Lluch J."/>
            <person name="Milhes M."/>
            <person name="Lampietro C."/>
            <person name="Lopez Roques C."/>
            <person name="Donnadieu C."/>
            <person name="Braasch I."/>
            <person name="Desvignes T."/>
            <person name="Postlethwait J."/>
            <person name="Bobe J."/>
            <person name="Guiguen Y."/>
        </authorList>
    </citation>
    <scope>NUCLEOTIDE SEQUENCE</scope>
    <source>
        <strain evidence="2">M-15738</strain>
        <tissue evidence="2">Blood</tissue>
    </source>
</reference>
<proteinExistence type="predicted"/>
<protein>
    <submittedName>
        <fullName evidence="2">Uncharacterized protein</fullName>
    </submittedName>
</protein>
<comment type="caution">
    <text evidence="2">The sequence shown here is derived from an EMBL/GenBank/DDBJ whole genome shotgun (WGS) entry which is preliminary data.</text>
</comment>
<organism evidence="2 3">
    <name type="scientific">Alosa alosa</name>
    <name type="common">allis shad</name>
    <dbReference type="NCBI Taxonomy" id="278164"/>
    <lineage>
        <taxon>Eukaryota</taxon>
        <taxon>Metazoa</taxon>
        <taxon>Chordata</taxon>
        <taxon>Craniata</taxon>
        <taxon>Vertebrata</taxon>
        <taxon>Euteleostomi</taxon>
        <taxon>Actinopterygii</taxon>
        <taxon>Neopterygii</taxon>
        <taxon>Teleostei</taxon>
        <taxon>Clupei</taxon>
        <taxon>Clupeiformes</taxon>
        <taxon>Clupeoidei</taxon>
        <taxon>Clupeidae</taxon>
        <taxon>Alosa</taxon>
    </lineage>
</organism>